<feature type="compositionally biased region" description="Basic and acidic residues" evidence="1">
    <location>
        <begin position="367"/>
        <end position="379"/>
    </location>
</feature>
<organism evidence="2 3">
    <name type="scientific">Camelus dromedarius</name>
    <name type="common">Dromedary</name>
    <name type="synonym">Arabian camel</name>
    <dbReference type="NCBI Taxonomy" id="9838"/>
    <lineage>
        <taxon>Eukaryota</taxon>
        <taxon>Metazoa</taxon>
        <taxon>Chordata</taxon>
        <taxon>Craniata</taxon>
        <taxon>Vertebrata</taxon>
        <taxon>Euteleostomi</taxon>
        <taxon>Mammalia</taxon>
        <taxon>Eutheria</taxon>
        <taxon>Laurasiatheria</taxon>
        <taxon>Artiodactyla</taxon>
        <taxon>Tylopoda</taxon>
        <taxon>Camelidae</taxon>
        <taxon>Camelus</taxon>
    </lineage>
</organism>
<comment type="caution">
    <text evidence="2">The sequence shown here is derived from an EMBL/GenBank/DDBJ whole genome shotgun (WGS) entry which is preliminary data.</text>
</comment>
<feature type="region of interest" description="Disordered" evidence="1">
    <location>
        <begin position="714"/>
        <end position="753"/>
    </location>
</feature>
<evidence type="ECO:0000256" key="1">
    <source>
        <dbReference type="SAM" id="MobiDB-lite"/>
    </source>
</evidence>
<feature type="region of interest" description="Disordered" evidence="1">
    <location>
        <begin position="863"/>
        <end position="903"/>
    </location>
</feature>
<feature type="region of interest" description="Disordered" evidence="1">
    <location>
        <begin position="362"/>
        <end position="403"/>
    </location>
</feature>
<gene>
    <name evidence="2" type="ORF">Cadr_000026358</name>
</gene>
<dbReference type="Proteomes" id="UP000299084">
    <property type="component" value="Unassembled WGS sequence"/>
</dbReference>
<dbReference type="AlphaFoldDB" id="A0A5N4CDZ4"/>
<feature type="compositionally biased region" description="Basic and acidic residues" evidence="1">
    <location>
        <begin position="567"/>
        <end position="578"/>
    </location>
</feature>
<sequence length="903" mass="99129">MRARWQAKDSAWNSVCPPGEAGVQPQTQTKDQVPGMSAGRGHTDPGAAKDGKELIWEFQTRAESYSLMIRGEAWGFFLGHGAELQKASLRSPRHRVQLVISKKEHWSKLCTKAGRNRTLQGRAGPRREEGRARRWDSRLDGTLREDSRLLTRLPVQANSWYITPQPLGKLPHLPPASLEAWRFGQTRPGQTSSGFGDQLVNTSSSCKPAAQGLDPACGHCCLVYVTLTVCFFQMQRPPSRLPRGSPFPVVPEERDWGLAGLLSLSLQSKAFPEPQETAGWFYCTCGSVYSPTLCGLRSVHPEEAAPHLGRPAGEGLHWRQRFSRTQHCGAQAPKDCHRQADWLPGYFSGQTDNACSRKADVSLTREPMSEQRSFPKEQEQEPASGMRQEERRRRQPQPGIPGLPFIRRGLEQTLCSPLPSLPLPPLHKVTKKKENEETAASFSCPALLTPISTLLLMKRPQATSVSGELYPQLLLWPLLWRVRPGSRLRFAEGTLVRNVQISQLLVKGTWNLELAAGCRFDVIPDPLGDDLRCRDPWPAGQHSGARRPSARRGLAGEGARRSGRGWRRMEHAGREPRQRGRVWAERPLLVRLVEDRETLAPLGRHLSQRRDSSSCRGRDSCRHWCWSCHSPWSDNPREPGHTATEDFYFALAAGCHLSVGRAGSPEATALRGGTPRAEPGLHLYQDLFPGAGAGVCWVCGLLNSRFMAKLGREGDDRGHHETHTGSSFPVRPRSVGEGTSPAPPESPSAQLTSQVKVSVPLQAPVLGHPSRTSDPPSINPHDPLLGKSCMGPGTGVCAGGRDRVAGHRGLNSISCPLPSSEIAWVRVPSPSLLITPWSLGCWGPQHGSSHQHTEDIILQESPRLGHSQSAPRSPGPHPGQNHRCSPDLPASLTSVTGLASQGF</sequence>
<feature type="region of interest" description="Disordered" evidence="1">
    <location>
        <begin position="1"/>
        <end position="48"/>
    </location>
</feature>
<evidence type="ECO:0000313" key="3">
    <source>
        <dbReference type="Proteomes" id="UP000299084"/>
    </source>
</evidence>
<feature type="compositionally biased region" description="Basic and acidic residues" evidence="1">
    <location>
        <begin position="714"/>
        <end position="723"/>
    </location>
</feature>
<keyword evidence="3" id="KW-1185">Reference proteome</keyword>
<accession>A0A5N4CDZ4</accession>
<feature type="compositionally biased region" description="Polar residues" evidence="1">
    <location>
        <begin position="891"/>
        <end position="903"/>
    </location>
</feature>
<dbReference type="EMBL" id="JWIN03000027">
    <property type="protein sequence ID" value="KAB1257152.1"/>
    <property type="molecule type" value="Genomic_DNA"/>
</dbReference>
<feature type="region of interest" description="Disordered" evidence="1">
    <location>
        <begin position="534"/>
        <end position="578"/>
    </location>
</feature>
<proteinExistence type="predicted"/>
<evidence type="ECO:0000313" key="2">
    <source>
        <dbReference type="EMBL" id="KAB1257152.1"/>
    </source>
</evidence>
<protein>
    <submittedName>
        <fullName evidence="2">Uncharacterized protein</fullName>
    </submittedName>
</protein>
<name>A0A5N4CDZ4_CAMDR</name>
<reference evidence="2 3" key="1">
    <citation type="journal article" date="2019" name="Mol. Ecol. Resour.">
        <title>Improving Illumina assemblies with Hi-C and long reads: an example with the North African dromedary.</title>
        <authorList>
            <person name="Elbers J.P."/>
            <person name="Rogers M.F."/>
            <person name="Perelman P.L."/>
            <person name="Proskuryakova A.A."/>
            <person name="Serdyukova N.A."/>
            <person name="Johnson W.E."/>
            <person name="Horin P."/>
            <person name="Corander J."/>
            <person name="Murphy D."/>
            <person name="Burger P.A."/>
        </authorList>
    </citation>
    <scope>NUCLEOTIDE SEQUENCE [LARGE SCALE GENOMIC DNA]</scope>
    <source>
        <strain evidence="2">Drom800</strain>
        <tissue evidence="2">Blood</tissue>
    </source>
</reference>